<gene>
    <name evidence="5" type="ORF">A8926_0941</name>
</gene>
<keyword evidence="4" id="KW-0472">Membrane</keyword>
<dbReference type="GO" id="GO:0005737">
    <property type="term" value="C:cytoplasm"/>
    <property type="evidence" value="ECO:0007669"/>
    <property type="project" value="UniProtKB-ARBA"/>
</dbReference>
<protein>
    <submittedName>
        <fullName evidence="5">Golgi phosphoprotein 3 GPP34</fullName>
    </submittedName>
</protein>
<evidence type="ECO:0000256" key="3">
    <source>
        <dbReference type="ARBA" id="ARBA00023121"/>
    </source>
</evidence>
<keyword evidence="6" id="KW-1185">Reference proteome</keyword>
<keyword evidence="2" id="KW-0333">Golgi apparatus</keyword>
<evidence type="ECO:0000256" key="1">
    <source>
        <dbReference type="ARBA" id="ARBA00004255"/>
    </source>
</evidence>
<dbReference type="EMBL" id="PJNB01000001">
    <property type="protein sequence ID" value="PKW13415.1"/>
    <property type="molecule type" value="Genomic_DNA"/>
</dbReference>
<dbReference type="Pfam" id="PF05719">
    <property type="entry name" value="GPP34"/>
    <property type="match status" value="1"/>
</dbReference>
<evidence type="ECO:0000313" key="6">
    <source>
        <dbReference type="Proteomes" id="UP000233786"/>
    </source>
</evidence>
<dbReference type="InterPro" id="IPR008628">
    <property type="entry name" value="GPP34-like"/>
</dbReference>
<reference evidence="5" key="1">
    <citation type="submission" date="2017-12" db="EMBL/GenBank/DDBJ databases">
        <title>Sequencing the genomes of 1000 Actinobacteria strains.</title>
        <authorList>
            <person name="Klenk H.-P."/>
        </authorList>
    </citation>
    <scope>NUCLEOTIDE SEQUENCE [LARGE SCALE GENOMIC DNA]</scope>
    <source>
        <strain evidence="5">DSM 44228</strain>
    </source>
</reference>
<proteinExistence type="predicted"/>
<evidence type="ECO:0000313" key="5">
    <source>
        <dbReference type="EMBL" id="PKW13415.1"/>
    </source>
</evidence>
<keyword evidence="3" id="KW-0446">Lipid-binding</keyword>
<sequence length="218" mass="23453">MELILPEELMLIGRTAAGHEHGSSTRLAVAAGVIGELALQRRIMIDGSYAFVTDPTATRHPLLDKLFGELVQRRTAIRLTSFLREQARLYEMWLNQLIAGGLLRPEAASGSFASTRYVPDPKVRNSVLSRLWYLLNGWAKQDPRTVALAGIVHGSDLGDDLIPFPADRATLAVFGQRDPVGQAIGAVHVEDRSAAAGMPFMVLSVPATPAGCTPLGGC</sequence>
<dbReference type="STRING" id="994479.GCA_000194155_06335"/>
<comment type="caution">
    <text evidence="5">The sequence shown here is derived from an EMBL/GenBank/DDBJ whole genome shotgun (WGS) entry which is preliminary data.</text>
</comment>
<evidence type="ECO:0000256" key="4">
    <source>
        <dbReference type="ARBA" id="ARBA00023136"/>
    </source>
</evidence>
<dbReference type="OrthoDB" id="4962633at2"/>
<dbReference type="Proteomes" id="UP000233786">
    <property type="component" value="Unassembled WGS sequence"/>
</dbReference>
<dbReference type="GO" id="GO:0070273">
    <property type="term" value="F:phosphatidylinositol-4-phosphate binding"/>
    <property type="evidence" value="ECO:0007669"/>
    <property type="project" value="InterPro"/>
</dbReference>
<comment type="subcellular location">
    <subcellularLocation>
        <location evidence="1">Golgi apparatus membrane</location>
        <topology evidence="1">Peripheral membrane protein</topology>
        <orientation evidence="1">Cytoplasmic side</orientation>
    </subcellularLocation>
</comment>
<dbReference type="GO" id="GO:0012505">
    <property type="term" value="C:endomembrane system"/>
    <property type="evidence" value="ECO:0007669"/>
    <property type="project" value="UniProtKB-ARBA"/>
</dbReference>
<dbReference type="RefSeq" id="WP_101376317.1">
    <property type="nucleotide sequence ID" value="NZ_CP061007.1"/>
</dbReference>
<dbReference type="Gene3D" id="1.10.3630.10">
    <property type="entry name" value="yeast vps74-n-term truncation variant domain like"/>
    <property type="match status" value="1"/>
</dbReference>
<name>A0A2N3XRX4_SACSN</name>
<dbReference type="InterPro" id="IPR038261">
    <property type="entry name" value="GPP34-like_sf"/>
</dbReference>
<accession>A0A2N3XRX4</accession>
<organism evidence="5 6">
    <name type="scientific">Saccharopolyspora spinosa</name>
    <dbReference type="NCBI Taxonomy" id="60894"/>
    <lineage>
        <taxon>Bacteria</taxon>
        <taxon>Bacillati</taxon>
        <taxon>Actinomycetota</taxon>
        <taxon>Actinomycetes</taxon>
        <taxon>Pseudonocardiales</taxon>
        <taxon>Pseudonocardiaceae</taxon>
        <taxon>Saccharopolyspora</taxon>
    </lineage>
</organism>
<dbReference type="AlphaFoldDB" id="A0A2N3XRX4"/>
<evidence type="ECO:0000256" key="2">
    <source>
        <dbReference type="ARBA" id="ARBA00023034"/>
    </source>
</evidence>